<dbReference type="InterPro" id="IPR014001">
    <property type="entry name" value="Helicase_ATP-bd"/>
</dbReference>
<dbReference type="Pfam" id="PF00271">
    <property type="entry name" value="Helicase_C"/>
    <property type="match status" value="1"/>
</dbReference>
<feature type="domain" description="Helicase ATP-binding" evidence="1">
    <location>
        <begin position="175"/>
        <end position="375"/>
    </location>
</feature>
<dbReference type="CDD" id="cd18032">
    <property type="entry name" value="DEXHc_RE_I_III_res"/>
    <property type="match status" value="1"/>
</dbReference>
<dbReference type="EMBL" id="JBIHSN010000002">
    <property type="protein sequence ID" value="MFH0264758.1"/>
    <property type="molecule type" value="Genomic_DNA"/>
</dbReference>
<proteinExistence type="predicted"/>
<evidence type="ECO:0000313" key="2">
    <source>
        <dbReference type="EMBL" id="MFH0264758.1"/>
    </source>
</evidence>
<keyword evidence="3" id="KW-1185">Reference proteome</keyword>
<dbReference type="SUPFAM" id="SSF52540">
    <property type="entry name" value="P-loop containing nucleoside triphosphate hydrolases"/>
    <property type="match status" value="2"/>
</dbReference>
<accession>A0ABW7IT45</accession>
<dbReference type="InterPro" id="IPR001650">
    <property type="entry name" value="Helicase_C-like"/>
</dbReference>
<dbReference type="InterPro" id="IPR006935">
    <property type="entry name" value="Helicase/UvrB_N"/>
</dbReference>
<protein>
    <submittedName>
        <fullName evidence="2">EcoAI/FtnUII family type I restriction enzme subunit R</fullName>
    </submittedName>
</protein>
<dbReference type="NCBIfam" id="NF046051">
    <property type="entry name" value="restrict_EcoAI"/>
    <property type="match status" value="1"/>
</dbReference>
<sequence length="855" mass="97412">MNRNESETRAELISPKLALDGWGVIEHSLVRREVPITAGRILGGGKRASKLSADYVLEFQGRKLAAVEAKRENLSYTEGVRQAKDYAQRLQCRFAYSSNGHDIYQIDMLTGKEQLVERYLSPEEMWAITFNGEDGVTEPEFTSVWRSRFAQIPFECKGDWQPRYYQENAINQTLEAIAQGKDRILLTLATGTGKTCIAFQTAWKLFNSRWSLPAAKNPSNAKKRPRILFLADRNVLTKQAFNDFGAFGEDAVVRITPSEIKKAKGVPKNASIFMAIFQTLMTDSGGNEDAEELESEEFDAEQIKDTSNCRFRDYPEDFFDFIIIDECHRGGANDESSWREILNYFSPAVQLGLTATPKRTDNADSYKYFGDPVYTYTLKQGINDGFLTPFKVYPIVGTMDEYVYTPGDAVTFKGEPEPGKTYTESEFNRIITIPEREQKRTQYWMDHINPHEKTIVFCATQEHAGMVRDYVNQYAVKKGWTTNPSYCVRITANDGAAGESDLKIFCDNEKTIPTILTTSRKLSTGVDARNVRNIVLMRPCNNMIEFKQIIGRGTRMYDGKSFFTVYDFVKAYRNFSDPLWDGEPLPREEKPDEDPCDICHAKPCSCLCEECGFNPCNCETNAPEKPCDECNQEPCQCVNDPCNNCGDTPCSCNTDDSDEDTRKPEKIFITLTDGKVRQIQHMKSVLFMGPDGDMLTAKQFVEQLFGDLPRFFGNEDELREIWSNPSTREKLLTDLQESGYDDEKLASMKEIIDAKDSDVYDLLAYVAYAKDTHTRKERVSTARKGIHSEFSYKQIEFIDFILDKYIEDGEQELAAKKMRSLVELKYNTISDAAAEFGSPLAIRETFIGFQKYLYE</sequence>
<comment type="caution">
    <text evidence="2">The sequence shown here is derived from an EMBL/GenBank/DDBJ whole genome shotgun (WGS) entry which is preliminary data.</text>
</comment>
<dbReference type="PANTHER" id="PTHR47396">
    <property type="entry name" value="TYPE I RESTRICTION ENZYME ECOKI R PROTEIN"/>
    <property type="match status" value="1"/>
</dbReference>
<name>A0ABW7IT45_9VIBR</name>
<dbReference type="PROSITE" id="PS51192">
    <property type="entry name" value="HELICASE_ATP_BIND_1"/>
    <property type="match status" value="1"/>
</dbReference>
<dbReference type="Pfam" id="PF08463">
    <property type="entry name" value="EcoEI_R_C"/>
    <property type="match status" value="1"/>
</dbReference>
<dbReference type="InterPro" id="IPR027417">
    <property type="entry name" value="P-loop_NTPase"/>
</dbReference>
<dbReference type="Gene3D" id="3.90.1570.30">
    <property type="match status" value="1"/>
</dbReference>
<dbReference type="InterPro" id="IPR013670">
    <property type="entry name" value="EcoEI_R_C_dom"/>
</dbReference>
<dbReference type="Pfam" id="PF04851">
    <property type="entry name" value="ResIII"/>
    <property type="match status" value="1"/>
</dbReference>
<evidence type="ECO:0000313" key="3">
    <source>
        <dbReference type="Proteomes" id="UP001607151"/>
    </source>
</evidence>
<dbReference type="PANTHER" id="PTHR47396:SF1">
    <property type="entry name" value="ATP-DEPENDENT HELICASE IRC3-RELATED"/>
    <property type="match status" value="1"/>
</dbReference>
<dbReference type="SMART" id="SM00487">
    <property type="entry name" value="DEXDc"/>
    <property type="match status" value="1"/>
</dbReference>
<dbReference type="InterPro" id="IPR050742">
    <property type="entry name" value="Helicase_Restrict-Modif_Enz"/>
</dbReference>
<organism evidence="2 3">
    <name type="scientific">Vibrio rumoiensis</name>
    <dbReference type="NCBI Taxonomy" id="76258"/>
    <lineage>
        <taxon>Bacteria</taxon>
        <taxon>Pseudomonadati</taxon>
        <taxon>Pseudomonadota</taxon>
        <taxon>Gammaproteobacteria</taxon>
        <taxon>Vibrionales</taxon>
        <taxon>Vibrionaceae</taxon>
        <taxon>Vibrio</taxon>
    </lineage>
</organism>
<gene>
    <name evidence="2" type="primary">hsdR</name>
    <name evidence="2" type="ORF">ACGRQ9_04500</name>
</gene>
<dbReference type="RefSeq" id="WP_394607330.1">
    <property type="nucleotide sequence ID" value="NZ_JBIHSN010000002.1"/>
</dbReference>
<dbReference type="Gene3D" id="3.40.50.300">
    <property type="entry name" value="P-loop containing nucleotide triphosphate hydrolases"/>
    <property type="match status" value="2"/>
</dbReference>
<dbReference type="Proteomes" id="UP001607151">
    <property type="component" value="Unassembled WGS sequence"/>
</dbReference>
<reference evidence="2 3" key="1">
    <citation type="submission" date="2024-10" db="EMBL/GenBank/DDBJ databases">
        <authorList>
            <person name="Yibar A."/>
            <person name="Saticioglu I.B."/>
            <person name="Duman M."/>
            <person name="Ajmi N."/>
            <person name="Gurler F."/>
            <person name="Ay H."/>
            <person name="Onuk E."/>
            <person name="Guler S."/>
            <person name="Romalde J.L."/>
        </authorList>
    </citation>
    <scope>NUCLEOTIDE SEQUENCE [LARGE SCALE GENOMIC DNA]</scope>
    <source>
        <strain evidence="2 3">14-MA-B</strain>
    </source>
</reference>
<evidence type="ECO:0000259" key="1">
    <source>
        <dbReference type="PROSITE" id="PS51192"/>
    </source>
</evidence>